<dbReference type="InterPro" id="IPR017703">
    <property type="entry name" value="YgfZ/GCV_T_CS"/>
</dbReference>
<dbReference type="InterPro" id="IPR027266">
    <property type="entry name" value="TrmE/GcvT-like"/>
</dbReference>
<dbReference type="SUPFAM" id="SSF103025">
    <property type="entry name" value="Folate-binding domain"/>
    <property type="match status" value="1"/>
</dbReference>
<feature type="domain" description="CAF17 C-terminal" evidence="2">
    <location>
        <begin position="222"/>
        <end position="298"/>
    </location>
</feature>
<dbReference type="NCBIfam" id="TIGR03317">
    <property type="entry name" value="ygfZ_signature"/>
    <property type="match status" value="1"/>
</dbReference>
<dbReference type="EMBL" id="SMAK01000010">
    <property type="protein sequence ID" value="TCT07255.1"/>
    <property type="molecule type" value="Genomic_DNA"/>
</dbReference>
<dbReference type="InterPro" id="IPR057460">
    <property type="entry name" value="CAF17_C"/>
</dbReference>
<dbReference type="Proteomes" id="UP000295678">
    <property type="component" value="Unassembled WGS sequence"/>
</dbReference>
<protein>
    <recommendedName>
        <fullName evidence="2">CAF17 C-terminal domain-containing protein</fullName>
    </recommendedName>
</protein>
<dbReference type="PANTHER" id="PTHR22602:SF0">
    <property type="entry name" value="TRANSFERASE CAF17, MITOCHONDRIAL-RELATED"/>
    <property type="match status" value="1"/>
</dbReference>
<comment type="caution">
    <text evidence="3">The sequence shown here is derived from an EMBL/GenBank/DDBJ whole genome shotgun (WGS) entry which is preliminary data.</text>
</comment>
<keyword evidence="1" id="KW-0809">Transit peptide</keyword>
<dbReference type="GO" id="GO:0016226">
    <property type="term" value="P:iron-sulfur cluster assembly"/>
    <property type="evidence" value="ECO:0007669"/>
    <property type="project" value="TreeGrafter"/>
</dbReference>
<organism evidence="3 4">
    <name type="scientific">Tepidamorphus gemmatus</name>
    <dbReference type="NCBI Taxonomy" id="747076"/>
    <lineage>
        <taxon>Bacteria</taxon>
        <taxon>Pseudomonadati</taxon>
        <taxon>Pseudomonadota</taxon>
        <taxon>Alphaproteobacteria</taxon>
        <taxon>Hyphomicrobiales</taxon>
        <taxon>Tepidamorphaceae</taxon>
        <taxon>Tepidamorphus</taxon>
    </lineage>
</organism>
<dbReference type="Gene3D" id="3.30.1360.120">
    <property type="entry name" value="Probable tRNA modification gtpase trme, domain 1"/>
    <property type="match status" value="1"/>
</dbReference>
<proteinExistence type="predicted"/>
<evidence type="ECO:0000313" key="3">
    <source>
        <dbReference type="EMBL" id="TCT07255.1"/>
    </source>
</evidence>
<keyword evidence="4" id="KW-1185">Reference proteome</keyword>
<reference evidence="3 4" key="1">
    <citation type="submission" date="2019-03" db="EMBL/GenBank/DDBJ databases">
        <title>Genomic Encyclopedia of Type Strains, Phase IV (KMG-IV): sequencing the most valuable type-strain genomes for metagenomic binning, comparative biology and taxonomic classification.</title>
        <authorList>
            <person name="Goeker M."/>
        </authorList>
    </citation>
    <scope>NUCLEOTIDE SEQUENCE [LARGE SCALE GENOMIC DNA]</scope>
    <source>
        <strain evidence="3 4">DSM 19345</strain>
    </source>
</reference>
<dbReference type="InterPro" id="IPR045179">
    <property type="entry name" value="YgfZ/GcvT"/>
</dbReference>
<evidence type="ECO:0000256" key="1">
    <source>
        <dbReference type="ARBA" id="ARBA00022946"/>
    </source>
</evidence>
<gene>
    <name evidence="3" type="ORF">EDC22_110102</name>
</gene>
<dbReference type="AlphaFoldDB" id="A0A4R3M7H0"/>
<evidence type="ECO:0000313" key="4">
    <source>
        <dbReference type="Proteomes" id="UP000295678"/>
    </source>
</evidence>
<sequence>MSAHYAARLTGRGVVALRPAVGAPDGAATAKAFLHGLVTADMDELSPGAAAAAALLTPQGKIAFEFIIHARPDGEYLLDTPAGIAAELQKRLMFYRLRAKIDIAQRPDLAVIAVWGDPGRAEAAPDAPGAVADPRWPALGWRAIVAAGEVDAIRGRFAVADMAAFEAHRIGLGVAELSRDYQPGEVFPHEANLDQLHGVAFGKGCYVGQEVVSRMHHRGTVRSRFVPVTIAGPAPEPGTPVEIAGKASGAMGSSAGAAGIALLRLDRLADALVDGRLPDGAVRSGEATLIPLRPAWATFAWPGEDRAG</sequence>
<dbReference type="Pfam" id="PF25455">
    <property type="entry name" value="Beta-barrel_CAF17_C"/>
    <property type="match status" value="1"/>
</dbReference>
<name>A0A4R3M7H0_9HYPH</name>
<dbReference type="PANTHER" id="PTHR22602">
    <property type="entry name" value="TRANSFERASE CAF17, MITOCHONDRIAL-RELATED"/>
    <property type="match status" value="1"/>
</dbReference>
<dbReference type="RefSeq" id="WP_132807465.1">
    <property type="nucleotide sequence ID" value="NZ_SMAK01000010.1"/>
</dbReference>
<evidence type="ECO:0000259" key="2">
    <source>
        <dbReference type="Pfam" id="PF25455"/>
    </source>
</evidence>
<dbReference type="OrthoDB" id="9796287at2"/>
<accession>A0A4R3M7H0</accession>